<evidence type="ECO:0000313" key="1">
    <source>
        <dbReference type="EMBL" id="GEU89336.1"/>
    </source>
</evidence>
<accession>A0A6L2NTC0</accession>
<keyword evidence="1" id="KW-0808">Transferase</keyword>
<reference evidence="1" key="1">
    <citation type="journal article" date="2019" name="Sci. Rep.">
        <title>Draft genome of Tanacetum cinerariifolium, the natural source of mosquito coil.</title>
        <authorList>
            <person name="Yamashiro T."/>
            <person name="Shiraishi A."/>
            <person name="Satake H."/>
            <person name="Nakayama K."/>
        </authorList>
    </citation>
    <scope>NUCLEOTIDE SEQUENCE</scope>
</reference>
<organism evidence="1">
    <name type="scientific">Tanacetum cinerariifolium</name>
    <name type="common">Dalmatian daisy</name>
    <name type="synonym">Chrysanthemum cinerariifolium</name>
    <dbReference type="NCBI Taxonomy" id="118510"/>
    <lineage>
        <taxon>Eukaryota</taxon>
        <taxon>Viridiplantae</taxon>
        <taxon>Streptophyta</taxon>
        <taxon>Embryophyta</taxon>
        <taxon>Tracheophyta</taxon>
        <taxon>Spermatophyta</taxon>
        <taxon>Magnoliopsida</taxon>
        <taxon>eudicotyledons</taxon>
        <taxon>Gunneridae</taxon>
        <taxon>Pentapetalae</taxon>
        <taxon>asterids</taxon>
        <taxon>campanulids</taxon>
        <taxon>Asterales</taxon>
        <taxon>Asteraceae</taxon>
        <taxon>Asteroideae</taxon>
        <taxon>Anthemideae</taxon>
        <taxon>Anthemidinae</taxon>
        <taxon>Tanacetum</taxon>
    </lineage>
</organism>
<protein>
    <submittedName>
        <fullName evidence="1">RNA-directed DNA polymerase, eukaryota, reverse transcriptase zinc-binding domain protein</fullName>
    </submittedName>
</protein>
<keyword evidence="1" id="KW-0695">RNA-directed DNA polymerase</keyword>
<dbReference type="EMBL" id="BKCJ010009942">
    <property type="protein sequence ID" value="GEU89336.1"/>
    <property type="molecule type" value="Genomic_DNA"/>
</dbReference>
<sequence>MIGHDKEEEEDALINILKTLVKECKLIYKKAQIRTPSSRTSEIQGVSFLAEEEVGDNSETLPYQQPSNEITQEVLLFLALLVDHFFATIHAQIDVFRCEILLGVRNEKVKFDMNEEICYSRIPLENIYMVSFIQKSAYFNPHEIENDDSPALEQRTFHYNEESVDTVDSSSYSQENEVGSHLSENVSRWHVCKPFYITFKVYEEDCGIWPTCNPDLSFCNGTKDDPYSRNFDVYKDKFDKEIEHLVNEYKLKAGRKRYALEEVWEKCENFHDSTKQWYDEGFEEEELWQNGIEDIDYTHPLAKTKSFEVYRYTFKNGKSFISITKQMNDVLPLGRVNRSRFIEKTRKEMDEEGGAIRKT</sequence>
<keyword evidence="1" id="KW-0548">Nucleotidyltransferase</keyword>
<gene>
    <name evidence="1" type="ORF">Tci_061314</name>
</gene>
<dbReference type="GO" id="GO:0003964">
    <property type="term" value="F:RNA-directed DNA polymerase activity"/>
    <property type="evidence" value="ECO:0007669"/>
    <property type="project" value="UniProtKB-KW"/>
</dbReference>
<proteinExistence type="predicted"/>
<comment type="caution">
    <text evidence="1">The sequence shown here is derived from an EMBL/GenBank/DDBJ whole genome shotgun (WGS) entry which is preliminary data.</text>
</comment>
<name>A0A6L2NTC0_TANCI</name>
<dbReference type="AlphaFoldDB" id="A0A6L2NTC0"/>